<feature type="binding site" evidence="11">
    <location>
        <begin position="64"/>
        <end position="66"/>
    </location>
    <ligand>
        <name>FMN</name>
        <dbReference type="ChEBI" id="CHEBI:58210"/>
    </ligand>
</feature>
<evidence type="ECO:0000256" key="5">
    <source>
        <dbReference type="ARBA" id="ARBA00022723"/>
    </source>
</evidence>
<sequence length="344" mass="37040">MINRQSHRKDEHVSLAKKFHQPSQAGFADLKFIPNGLPEQAVANIDLKTSLAGHSLSVPFYIEAMTGGSPYTQKLNQQLALVAKETGLALALGSASVALKDPDSAASFTVARETNPTGMIMGNVGAGVTPAAAQAVVDLVQADALEVHLNVVQELVMPEGDRDFHWATNLQNIINHVSVPVIVKEVGFGLDQETIRRLHQLGATTVNVGGLGGTNFAQIENFRRKRKEMAYLEDWGLTTVQSLYEAQQVPDVQVVAAGGITNPLEIAKALALGADAVGIASEILTNLIDNGVADTIQMIQDWIYGLKSIMTALGVRNIAELRTRPVVLSPTLESYLRQRNIHTN</sequence>
<dbReference type="NCBIfam" id="TIGR02151">
    <property type="entry name" value="IPP_isom_2"/>
    <property type="match status" value="1"/>
</dbReference>
<evidence type="ECO:0000256" key="4">
    <source>
        <dbReference type="ARBA" id="ARBA00022643"/>
    </source>
</evidence>
<evidence type="ECO:0000313" key="14">
    <source>
        <dbReference type="Proteomes" id="UP001055911"/>
    </source>
</evidence>
<dbReference type="SMART" id="SM01240">
    <property type="entry name" value="IMPDH"/>
    <property type="match status" value="1"/>
</dbReference>
<keyword evidence="5 11" id="KW-0479">Metal-binding</keyword>
<dbReference type="InterPro" id="IPR013785">
    <property type="entry name" value="Aldolase_TIM"/>
</dbReference>
<evidence type="ECO:0000256" key="11">
    <source>
        <dbReference type="HAMAP-Rule" id="MF_00354"/>
    </source>
</evidence>
<keyword evidence="2 11" id="KW-0963">Cytoplasm</keyword>
<feature type="binding site" evidence="11">
    <location>
        <begin position="280"/>
        <end position="281"/>
    </location>
    <ligand>
        <name>FMN</name>
        <dbReference type="ChEBI" id="CHEBI:58210"/>
    </ligand>
</feature>
<comment type="catalytic activity">
    <reaction evidence="11">
        <text>isopentenyl diphosphate = dimethylallyl diphosphate</text>
        <dbReference type="Rhea" id="RHEA:23284"/>
        <dbReference type="ChEBI" id="CHEBI:57623"/>
        <dbReference type="ChEBI" id="CHEBI:128769"/>
        <dbReference type="EC" id="5.3.3.2"/>
    </reaction>
</comment>
<dbReference type="GO" id="GO:0016491">
    <property type="term" value="F:oxidoreductase activity"/>
    <property type="evidence" value="ECO:0007669"/>
    <property type="project" value="InterPro"/>
</dbReference>
<dbReference type="Pfam" id="PF01070">
    <property type="entry name" value="FMN_dh"/>
    <property type="match status" value="1"/>
</dbReference>
<evidence type="ECO:0000256" key="2">
    <source>
        <dbReference type="ARBA" id="ARBA00022490"/>
    </source>
</evidence>
<evidence type="ECO:0000256" key="3">
    <source>
        <dbReference type="ARBA" id="ARBA00022630"/>
    </source>
</evidence>
<gene>
    <name evidence="11 13" type="primary">fni</name>
    <name evidence="13" type="ORF">M3M40_02470</name>
</gene>
<dbReference type="GO" id="GO:0008299">
    <property type="term" value="P:isoprenoid biosynthetic process"/>
    <property type="evidence" value="ECO:0007669"/>
    <property type="project" value="UniProtKB-UniRule"/>
</dbReference>
<dbReference type="GO" id="GO:0010181">
    <property type="term" value="F:FMN binding"/>
    <property type="evidence" value="ECO:0007669"/>
    <property type="project" value="UniProtKB-UniRule"/>
</dbReference>
<dbReference type="GO" id="GO:0004452">
    <property type="term" value="F:isopentenyl-diphosphate delta-isomerase activity"/>
    <property type="evidence" value="ECO:0007669"/>
    <property type="project" value="UniProtKB-UniRule"/>
</dbReference>
<proteinExistence type="inferred from homology"/>
<feature type="binding site" evidence="11">
    <location>
        <position position="154"/>
    </location>
    <ligand>
        <name>Mg(2+)</name>
        <dbReference type="ChEBI" id="CHEBI:18420"/>
    </ligand>
</feature>
<comment type="function">
    <text evidence="11">Involved in the biosynthesis of isoprenoids. Catalyzes the 1,3-allylic rearrangement of the homoallylic substrate isopentenyl (IPP) to its allylic isomer, dimethylallyl diphosphate (DMAPP).</text>
</comment>
<keyword evidence="3 11" id="KW-0285">Flavoprotein</keyword>
<keyword evidence="4 11" id="KW-0288">FMN</keyword>
<dbReference type="GO" id="GO:0070402">
    <property type="term" value="F:NADPH binding"/>
    <property type="evidence" value="ECO:0007669"/>
    <property type="project" value="UniProtKB-UniRule"/>
</dbReference>
<keyword evidence="8 11" id="KW-0414">Isoprene biosynthesis</keyword>
<feature type="binding site" evidence="11">
    <location>
        <position position="153"/>
    </location>
    <ligand>
        <name>substrate</name>
    </ligand>
</feature>
<comment type="subunit">
    <text evidence="10 11">Homooctamer. Dimer of tetramers.</text>
</comment>
<dbReference type="Gene3D" id="3.20.20.70">
    <property type="entry name" value="Aldolase class I"/>
    <property type="match status" value="1"/>
</dbReference>
<evidence type="ECO:0000256" key="7">
    <source>
        <dbReference type="ARBA" id="ARBA00022857"/>
    </source>
</evidence>
<comment type="cofactor">
    <cofactor evidence="1 11">
        <name>FMN</name>
        <dbReference type="ChEBI" id="CHEBI:58210"/>
    </cofactor>
</comment>
<evidence type="ECO:0000313" key="13">
    <source>
        <dbReference type="EMBL" id="USS89670.1"/>
    </source>
</evidence>
<feature type="binding site" evidence="11">
    <location>
        <position position="94"/>
    </location>
    <ligand>
        <name>FMN</name>
        <dbReference type="ChEBI" id="CHEBI:58210"/>
    </ligand>
</feature>
<evidence type="ECO:0000256" key="8">
    <source>
        <dbReference type="ARBA" id="ARBA00023229"/>
    </source>
</evidence>
<evidence type="ECO:0000256" key="10">
    <source>
        <dbReference type="ARBA" id="ARBA00025810"/>
    </source>
</evidence>
<evidence type="ECO:0000256" key="1">
    <source>
        <dbReference type="ARBA" id="ARBA00001917"/>
    </source>
</evidence>
<dbReference type="Proteomes" id="UP001055911">
    <property type="component" value="Chromosome"/>
</dbReference>
<keyword evidence="7 11" id="KW-0521">NADP</keyword>
<dbReference type="CDD" id="cd02811">
    <property type="entry name" value="IDI-2_FMN"/>
    <property type="match status" value="1"/>
</dbReference>
<evidence type="ECO:0000256" key="9">
    <source>
        <dbReference type="ARBA" id="ARBA00023235"/>
    </source>
</evidence>
<dbReference type="InterPro" id="IPR000262">
    <property type="entry name" value="FMN-dep_DH"/>
</dbReference>
<comment type="subcellular location">
    <subcellularLocation>
        <location evidence="11">Cytoplasm</location>
    </subcellularLocation>
</comment>
<dbReference type="RefSeq" id="WP_252767219.1">
    <property type="nucleotide sequence ID" value="NZ_CP097119.1"/>
</dbReference>
<keyword evidence="14" id="KW-1185">Reference proteome</keyword>
<dbReference type="EMBL" id="CP097119">
    <property type="protein sequence ID" value="USS89670.1"/>
    <property type="molecule type" value="Genomic_DNA"/>
</dbReference>
<keyword evidence="6 11" id="KW-0460">Magnesium</keyword>
<comment type="cofactor">
    <cofactor evidence="11">
        <name>Mg(2+)</name>
        <dbReference type="ChEBI" id="CHEBI:18420"/>
    </cofactor>
</comment>
<feature type="binding site" evidence="11">
    <location>
        <position position="184"/>
    </location>
    <ligand>
        <name>FMN</name>
        <dbReference type="ChEBI" id="CHEBI:58210"/>
    </ligand>
</feature>
<keyword evidence="9 11" id="KW-0413">Isomerase</keyword>
<comment type="caution">
    <text evidence="11">Lacks conserved residue(s) required for the propagation of feature annotation.</text>
</comment>
<name>A0A9Q8ZUJ6_9LACO</name>
<feature type="domain" description="FMN-dependent dehydrogenase" evidence="12">
    <location>
        <begin position="154"/>
        <end position="323"/>
    </location>
</feature>
<dbReference type="HAMAP" id="MF_00354">
    <property type="entry name" value="Idi_2"/>
    <property type="match status" value="1"/>
</dbReference>
<dbReference type="PIRSF" id="PIRSF003314">
    <property type="entry name" value="IPP_isomerase"/>
    <property type="match status" value="1"/>
</dbReference>
<feature type="binding site" evidence="11">
    <location>
        <position position="123"/>
    </location>
    <ligand>
        <name>FMN</name>
        <dbReference type="ChEBI" id="CHEBI:58210"/>
    </ligand>
</feature>
<dbReference type="PANTHER" id="PTHR43665">
    <property type="entry name" value="ISOPENTENYL-DIPHOSPHATE DELTA-ISOMERASE"/>
    <property type="match status" value="1"/>
</dbReference>
<dbReference type="InterPro" id="IPR011179">
    <property type="entry name" value="IPdP_isomerase"/>
</dbReference>
<evidence type="ECO:0000259" key="12">
    <source>
        <dbReference type="Pfam" id="PF01070"/>
    </source>
</evidence>
<dbReference type="SUPFAM" id="SSF51395">
    <property type="entry name" value="FMN-linked oxidoreductases"/>
    <property type="match status" value="1"/>
</dbReference>
<feature type="binding site" evidence="11">
    <location>
        <position position="214"/>
    </location>
    <ligand>
        <name>FMN</name>
        <dbReference type="ChEBI" id="CHEBI:58210"/>
    </ligand>
</feature>
<organism evidence="13 14">
    <name type="scientific">Fructilactobacillus cliffordii</name>
    <dbReference type="NCBI Taxonomy" id="2940299"/>
    <lineage>
        <taxon>Bacteria</taxon>
        <taxon>Bacillati</taxon>
        <taxon>Bacillota</taxon>
        <taxon>Bacilli</taxon>
        <taxon>Lactobacillales</taxon>
        <taxon>Lactobacillaceae</taxon>
        <taxon>Fructilactobacillus</taxon>
    </lineage>
</organism>
<dbReference type="EC" id="5.3.3.2" evidence="11"/>
<protein>
    <recommendedName>
        <fullName evidence="11">Isopentenyl-diphosphate delta-isomerase</fullName>
        <shortName evidence="11">IPP isomerase</shortName>
        <ecNumber evidence="11">5.3.3.2</ecNumber>
    </recommendedName>
    <alternativeName>
        <fullName evidence="11">Isopentenyl diphosphate:dimethylallyl diphosphate isomerase</fullName>
    </alternativeName>
    <alternativeName>
        <fullName evidence="11">Isopentenyl pyrophosphate isomerase</fullName>
    </alternativeName>
    <alternativeName>
        <fullName evidence="11">Type 2 isopentenyl diphosphate isomerase</fullName>
        <shortName evidence="11">IDI-2</shortName>
    </alternativeName>
</protein>
<comment type="cofactor">
    <cofactor evidence="11">
        <name>NADPH</name>
        <dbReference type="ChEBI" id="CHEBI:57783"/>
    </cofactor>
</comment>
<feature type="binding site" evidence="11">
    <location>
        <begin position="8"/>
        <end position="9"/>
    </location>
    <ligand>
        <name>substrate</name>
    </ligand>
</feature>
<dbReference type="GO" id="GO:0005737">
    <property type="term" value="C:cytoplasm"/>
    <property type="evidence" value="ECO:0007669"/>
    <property type="project" value="UniProtKB-SubCell"/>
</dbReference>
<dbReference type="AlphaFoldDB" id="A0A9Q8ZUJ6"/>
<accession>A0A9Q8ZUJ6</accession>
<reference evidence="13" key="1">
    <citation type="submission" date="2022-05" db="EMBL/GenBank/DDBJ databases">
        <authorList>
            <person name="Oliphant S.A."/>
            <person name="Watson-Haigh N.S."/>
            <person name="Sumby K.M."/>
            <person name="Gardner J.M."/>
            <person name="Jiranek V."/>
        </authorList>
    </citation>
    <scope>NUCLEOTIDE SEQUENCE</scope>
    <source>
        <strain evidence="13">KI4_B1</strain>
    </source>
</reference>
<comment type="similarity">
    <text evidence="11">Belongs to the IPP isomerase type 2 family.</text>
</comment>
<dbReference type="PANTHER" id="PTHR43665:SF1">
    <property type="entry name" value="ISOPENTENYL-DIPHOSPHATE DELTA-ISOMERASE"/>
    <property type="match status" value="1"/>
</dbReference>
<evidence type="ECO:0000256" key="6">
    <source>
        <dbReference type="ARBA" id="ARBA00022842"/>
    </source>
</evidence>
<dbReference type="GO" id="GO:0000287">
    <property type="term" value="F:magnesium ion binding"/>
    <property type="evidence" value="ECO:0007669"/>
    <property type="project" value="UniProtKB-UniRule"/>
</dbReference>